<dbReference type="AlphaFoldDB" id="A9GJN1"/>
<sequence>MARSIHDTWGVLERAQRADWSDPKIPQAIEAEMTKNWLRQQAIRESERRLRRGGALPPQPVHPDHVPIFIDEAPYVFHPAGEEDVRAVLHRLPPGSLDGLQAIRLCVDHSNARREPRVRDPFTGRLRHELIPGVFVSSTAGDYDRQTAIIRLFAFLCDPATLGPIALYLKMDVLRTLVHEAAHHFDATFRKKRSRWDLRDKNELWAKRIEAEQASQIVASYVGERYSSECRELRSWIKDHGGAALSPLVLLRDDDDLHCTSRDAFLALVRAVLGGRDHDEARIEFARDLHRSGENDGARQAVKRVLTKRPDAPAALAVSACISQCAEEDYKTAEALCRRAIASDPMCLDAWNVLARCYVIQKRWQDAAPTCEGALSRARAGDEGSWYFVKTLAESHLHLGDWSAVDSDVARMRAWGTEHGVRCSDVYLAIARCWSERWEEALLLASRLLLAGEYEPWQLWLAAVRFESAHRLGRPHQGGAFHSADMIELEGSEFAKAWARRIREHIEMDAR</sequence>
<dbReference type="OrthoDB" id="9878060at2"/>
<protein>
    <recommendedName>
        <fullName evidence="3">Tetratricopeptide repeat protein</fullName>
    </recommendedName>
</protein>
<dbReference type="Proteomes" id="UP000002139">
    <property type="component" value="Chromosome"/>
</dbReference>
<gene>
    <name evidence="1" type="ordered locus">sce6299</name>
</gene>
<dbReference type="KEGG" id="scl:sce6299"/>
<dbReference type="Gene3D" id="1.25.40.10">
    <property type="entry name" value="Tetratricopeptide repeat domain"/>
    <property type="match status" value="1"/>
</dbReference>
<dbReference type="Pfam" id="PF13432">
    <property type="entry name" value="TPR_16"/>
    <property type="match status" value="1"/>
</dbReference>
<dbReference type="HOGENOM" id="CLU_533060_0_0_7"/>
<reference evidence="1 2" key="1">
    <citation type="journal article" date="2007" name="Nat. Biotechnol.">
        <title>Complete genome sequence of the myxobacterium Sorangium cellulosum.</title>
        <authorList>
            <person name="Schneiker S."/>
            <person name="Perlova O."/>
            <person name="Kaiser O."/>
            <person name="Gerth K."/>
            <person name="Alici A."/>
            <person name="Altmeyer M.O."/>
            <person name="Bartels D."/>
            <person name="Bekel T."/>
            <person name="Beyer S."/>
            <person name="Bode E."/>
            <person name="Bode H.B."/>
            <person name="Bolten C.J."/>
            <person name="Choudhuri J.V."/>
            <person name="Doss S."/>
            <person name="Elnakady Y.A."/>
            <person name="Frank B."/>
            <person name="Gaigalat L."/>
            <person name="Goesmann A."/>
            <person name="Groeger C."/>
            <person name="Gross F."/>
            <person name="Jelsbak L."/>
            <person name="Jelsbak L."/>
            <person name="Kalinowski J."/>
            <person name="Kegler C."/>
            <person name="Knauber T."/>
            <person name="Konietzny S."/>
            <person name="Kopp M."/>
            <person name="Krause L."/>
            <person name="Krug D."/>
            <person name="Linke B."/>
            <person name="Mahmud T."/>
            <person name="Martinez-Arias R."/>
            <person name="McHardy A.C."/>
            <person name="Merai M."/>
            <person name="Meyer F."/>
            <person name="Mormann S."/>
            <person name="Munoz-Dorado J."/>
            <person name="Perez J."/>
            <person name="Pradella S."/>
            <person name="Rachid S."/>
            <person name="Raddatz G."/>
            <person name="Rosenau F."/>
            <person name="Rueckert C."/>
            <person name="Sasse F."/>
            <person name="Scharfe M."/>
            <person name="Schuster S.C."/>
            <person name="Suen G."/>
            <person name="Treuner-Lange A."/>
            <person name="Velicer G.J."/>
            <person name="Vorholter F.-J."/>
            <person name="Weissman K.J."/>
            <person name="Welch R.D."/>
            <person name="Wenzel S.C."/>
            <person name="Whitworth D.E."/>
            <person name="Wilhelm S."/>
            <person name="Wittmann C."/>
            <person name="Bloecker H."/>
            <person name="Puehler A."/>
            <person name="Mueller R."/>
        </authorList>
    </citation>
    <scope>NUCLEOTIDE SEQUENCE [LARGE SCALE GENOMIC DNA]</scope>
    <source>
        <strain evidence="2">So ce56</strain>
    </source>
</reference>
<name>A9GJN1_SORC5</name>
<evidence type="ECO:0008006" key="3">
    <source>
        <dbReference type="Google" id="ProtNLM"/>
    </source>
</evidence>
<organism evidence="1 2">
    <name type="scientific">Sorangium cellulosum (strain So ce56)</name>
    <name type="common">Polyangium cellulosum (strain So ce56)</name>
    <dbReference type="NCBI Taxonomy" id="448385"/>
    <lineage>
        <taxon>Bacteria</taxon>
        <taxon>Pseudomonadati</taxon>
        <taxon>Myxococcota</taxon>
        <taxon>Polyangia</taxon>
        <taxon>Polyangiales</taxon>
        <taxon>Polyangiaceae</taxon>
        <taxon>Sorangium</taxon>
    </lineage>
</organism>
<dbReference type="BioCyc" id="SCEL448385:SCE_RS32315-MONOMER"/>
<dbReference type="EMBL" id="AM746676">
    <property type="protein sequence ID" value="CAN96466.1"/>
    <property type="molecule type" value="Genomic_DNA"/>
</dbReference>
<evidence type="ECO:0000313" key="1">
    <source>
        <dbReference type="EMBL" id="CAN96466.1"/>
    </source>
</evidence>
<dbReference type="RefSeq" id="WP_012238916.1">
    <property type="nucleotide sequence ID" value="NC_010162.1"/>
</dbReference>
<accession>A9GJN1</accession>
<keyword evidence="2" id="KW-1185">Reference proteome</keyword>
<dbReference type="InterPro" id="IPR011990">
    <property type="entry name" value="TPR-like_helical_dom_sf"/>
</dbReference>
<proteinExistence type="predicted"/>
<evidence type="ECO:0000313" key="2">
    <source>
        <dbReference type="Proteomes" id="UP000002139"/>
    </source>
</evidence>
<dbReference type="SUPFAM" id="SSF48452">
    <property type="entry name" value="TPR-like"/>
    <property type="match status" value="1"/>
</dbReference>